<gene>
    <name evidence="10" type="primary">LOC111453207</name>
</gene>
<dbReference type="InterPro" id="IPR046347">
    <property type="entry name" value="bZIP_sf"/>
</dbReference>
<dbReference type="GO" id="GO:0000976">
    <property type="term" value="F:transcription cis-regulatory region binding"/>
    <property type="evidence" value="ECO:0007669"/>
    <property type="project" value="TreeGrafter"/>
</dbReference>
<evidence type="ECO:0000256" key="5">
    <source>
        <dbReference type="ARBA" id="ARBA00023242"/>
    </source>
</evidence>
<evidence type="ECO:0000313" key="9">
    <source>
        <dbReference type="Proteomes" id="UP000504609"/>
    </source>
</evidence>
<evidence type="ECO:0000313" key="10">
    <source>
        <dbReference type="RefSeq" id="XP_022949974.1"/>
    </source>
</evidence>
<dbReference type="PANTHER" id="PTHR45764:SF68">
    <property type="entry name" value="BZIP DOMAIN-CONTAINING PROTEIN"/>
    <property type="match status" value="1"/>
</dbReference>
<evidence type="ECO:0000256" key="1">
    <source>
        <dbReference type="ARBA" id="ARBA00004123"/>
    </source>
</evidence>
<dbReference type="GO" id="GO:0003700">
    <property type="term" value="F:DNA-binding transcription factor activity"/>
    <property type="evidence" value="ECO:0007669"/>
    <property type="project" value="InterPro"/>
</dbReference>
<dbReference type="GO" id="GO:0005634">
    <property type="term" value="C:nucleus"/>
    <property type="evidence" value="ECO:0007669"/>
    <property type="project" value="UniProtKB-SubCell"/>
</dbReference>
<dbReference type="PANTHER" id="PTHR45764">
    <property type="entry name" value="BZIP TRANSCRIPTION FACTOR 44"/>
    <property type="match status" value="1"/>
</dbReference>
<evidence type="ECO:0000256" key="7">
    <source>
        <dbReference type="SAM" id="MobiDB-lite"/>
    </source>
</evidence>
<keyword evidence="6" id="KW-0175">Coiled coil</keyword>
<keyword evidence="5" id="KW-0539">Nucleus</keyword>
<evidence type="ECO:0000256" key="6">
    <source>
        <dbReference type="SAM" id="Coils"/>
    </source>
</evidence>
<evidence type="ECO:0000256" key="3">
    <source>
        <dbReference type="ARBA" id="ARBA00023125"/>
    </source>
</evidence>
<keyword evidence="4" id="KW-0804">Transcription</keyword>
<dbReference type="Pfam" id="PF00170">
    <property type="entry name" value="bZIP_1"/>
    <property type="match status" value="1"/>
</dbReference>
<dbReference type="InterPro" id="IPR045314">
    <property type="entry name" value="bZIP_plant_GBF1"/>
</dbReference>
<dbReference type="Proteomes" id="UP000504609">
    <property type="component" value="Unplaced"/>
</dbReference>
<dbReference type="GO" id="GO:0045893">
    <property type="term" value="P:positive regulation of DNA-templated transcription"/>
    <property type="evidence" value="ECO:0007669"/>
    <property type="project" value="TreeGrafter"/>
</dbReference>
<dbReference type="AlphaFoldDB" id="A0A6J1GEH0"/>
<keyword evidence="2" id="KW-0805">Transcription regulation</keyword>
<dbReference type="FunFam" id="1.20.5.170:FF:000020">
    <property type="entry name" value="BZIP transcription factor"/>
    <property type="match status" value="1"/>
</dbReference>
<sequence length="123" mass="14080">MGSSGGASSGSEHDREVKRKRRRMQSNRESARRSRLRKQKHLDDLTEQVSRLRNHNHEMVASLNVAANLCVSLEAENSILRAQIAELTRRLQSLNDIVTFINSTEVFETFLEVGDFNGFEDMF</sequence>
<organism evidence="9 10">
    <name type="scientific">Cucurbita moschata</name>
    <name type="common">Winter crookneck squash</name>
    <name type="synonym">Cucurbita pepo var. moschata</name>
    <dbReference type="NCBI Taxonomy" id="3662"/>
    <lineage>
        <taxon>Eukaryota</taxon>
        <taxon>Viridiplantae</taxon>
        <taxon>Streptophyta</taxon>
        <taxon>Embryophyta</taxon>
        <taxon>Tracheophyta</taxon>
        <taxon>Spermatophyta</taxon>
        <taxon>Magnoliopsida</taxon>
        <taxon>eudicotyledons</taxon>
        <taxon>Gunneridae</taxon>
        <taxon>Pentapetalae</taxon>
        <taxon>rosids</taxon>
        <taxon>fabids</taxon>
        <taxon>Cucurbitales</taxon>
        <taxon>Cucurbitaceae</taxon>
        <taxon>Cucurbiteae</taxon>
        <taxon>Cucurbita</taxon>
    </lineage>
</organism>
<dbReference type="GO" id="GO:0046982">
    <property type="term" value="F:protein heterodimerization activity"/>
    <property type="evidence" value="ECO:0007669"/>
    <property type="project" value="UniProtKB-ARBA"/>
</dbReference>
<evidence type="ECO:0000256" key="4">
    <source>
        <dbReference type="ARBA" id="ARBA00023163"/>
    </source>
</evidence>
<dbReference type="SUPFAM" id="SSF57959">
    <property type="entry name" value="Leucine zipper domain"/>
    <property type="match status" value="1"/>
</dbReference>
<dbReference type="PROSITE" id="PS50217">
    <property type="entry name" value="BZIP"/>
    <property type="match status" value="1"/>
</dbReference>
<accession>A0A6J1GEH0</accession>
<dbReference type="SMART" id="SM00338">
    <property type="entry name" value="BRLZ"/>
    <property type="match status" value="1"/>
</dbReference>
<feature type="domain" description="BZIP" evidence="8">
    <location>
        <begin position="17"/>
        <end position="64"/>
    </location>
</feature>
<proteinExistence type="predicted"/>
<comment type="subcellular location">
    <subcellularLocation>
        <location evidence="1">Nucleus</location>
    </subcellularLocation>
</comment>
<dbReference type="InterPro" id="IPR004827">
    <property type="entry name" value="bZIP"/>
</dbReference>
<keyword evidence="3" id="KW-0238">DNA-binding</keyword>
<feature type="coiled-coil region" evidence="6">
    <location>
        <begin position="70"/>
        <end position="97"/>
    </location>
</feature>
<dbReference type="CDD" id="cd14702">
    <property type="entry name" value="bZIP_plant_GBF1"/>
    <property type="match status" value="1"/>
</dbReference>
<keyword evidence="9" id="KW-1185">Reference proteome</keyword>
<dbReference type="RefSeq" id="XP_022949974.1">
    <property type="nucleotide sequence ID" value="XM_023094206.1"/>
</dbReference>
<dbReference type="PROSITE" id="PS00036">
    <property type="entry name" value="BZIP_BASIC"/>
    <property type="match status" value="1"/>
</dbReference>
<dbReference type="Gene3D" id="1.20.5.170">
    <property type="match status" value="1"/>
</dbReference>
<dbReference type="GeneID" id="111453207"/>
<feature type="region of interest" description="Disordered" evidence="7">
    <location>
        <begin position="1"/>
        <end position="44"/>
    </location>
</feature>
<evidence type="ECO:0000259" key="8">
    <source>
        <dbReference type="PROSITE" id="PS50217"/>
    </source>
</evidence>
<name>A0A6J1GEH0_CUCMO</name>
<dbReference type="KEGG" id="cmos:111453207"/>
<evidence type="ECO:0000256" key="2">
    <source>
        <dbReference type="ARBA" id="ARBA00023015"/>
    </source>
</evidence>
<reference evidence="10" key="1">
    <citation type="submission" date="2025-08" db="UniProtKB">
        <authorList>
            <consortium name="RefSeq"/>
        </authorList>
    </citation>
    <scope>IDENTIFICATION</scope>
    <source>
        <tissue evidence="10">Young leaves</tissue>
    </source>
</reference>
<protein>
    <submittedName>
        <fullName evidence="10">BZIP transcription factor 44-like</fullName>
    </submittedName>
</protein>